<organism evidence="2">
    <name type="scientific">Escherichia coli</name>
    <dbReference type="NCBI Taxonomy" id="562"/>
    <lineage>
        <taxon>Bacteria</taxon>
        <taxon>Pseudomonadati</taxon>
        <taxon>Pseudomonadota</taxon>
        <taxon>Gammaproteobacteria</taxon>
        <taxon>Enterobacterales</taxon>
        <taxon>Enterobacteriaceae</taxon>
        <taxon>Escherichia</taxon>
    </lineage>
</organism>
<dbReference type="EMBL" id="KR905385">
    <property type="protein sequence ID" value="ALL42586.1"/>
    <property type="molecule type" value="Genomic_DNA"/>
</dbReference>
<dbReference type="GO" id="GO:0006260">
    <property type="term" value="P:DNA replication"/>
    <property type="evidence" value="ECO:0007669"/>
    <property type="project" value="InterPro"/>
</dbReference>
<geneLocation type="plasmid" evidence="2">
    <name>p5312.29</name>
</geneLocation>
<dbReference type="Pfam" id="PF05732">
    <property type="entry name" value="RepL"/>
    <property type="match status" value="1"/>
</dbReference>
<evidence type="ECO:0000313" key="2">
    <source>
        <dbReference type="EMBL" id="ALL42586.1"/>
    </source>
</evidence>
<keyword evidence="2" id="KW-0614">Plasmid</keyword>
<feature type="domain" description="Plasmid replication protein RepL" evidence="1">
    <location>
        <begin position="34"/>
        <end position="168"/>
    </location>
</feature>
<sequence length="175" mass="20029">MSVERYKSNPFLENMIVPVKGRQVKLSRLGKDNNILMNQSTGEFLGTHVTTYKQVDADQFIKIFTDNIAMTFDFTSAGIKAFGVLLWAVQHHALSKDEVDLDSFILDAFISENNKENKKIRLSMATFKRGINELEKASIIAKTLRKGRYYINPNFVFNGDRIAFTNLIERKAKDK</sequence>
<accession>A0A172ERB1</accession>
<reference evidence="2" key="1">
    <citation type="journal article" date="2017" name="Front. Microbiol.">
        <title>Plasmids Carrying blaCMY -2/4 in Escherichia coli from Poultry, Poultry Meat, and Humans Belong to a Novel IncK Subgroup Designated IncK2.</title>
        <authorList>
            <person name="Seiffert S.N."/>
            <person name="Carattoli A."/>
            <person name="Schwendener S."/>
            <person name="Collaud A."/>
            <person name="Endimiani A."/>
            <person name="Perreten V."/>
        </authorList>
    </citation>
    <scope>NUCLEOTIDE SEQUENCE</scope>
    <source>
        <strain evidence="2">5312.29</strain>
        <plasmid evidence="2">p5312.29</plasmid>
    </source>
</reference>
<dbReference type="InterPro" id="IPR008813">
    <property type="entry name" value="Plasmid_replication_RepL"/>
</dbReference>
<evidence type="ECO:0000259" key="1">
    <source>
        <dbReference type="Pfam" id="PF05732"/>
    </source>
</evidence>
<proteinExistence type="predicted"/>
<dbReference type="RefSeq" id="WP_072650454.1">
    <property type="nucleotide sequence ID" value="NZ_BGUM01000086.1"/>
</dbReference>
<name>A0A172ERB1_ECOLX</name>
<dbReference type="GO" id="GO:0006276">
    <property type="term" value="P:plasmid maintenance"/>
    <property type="evidence" value="ECO:0007669"/>
    <property type="project" value="InterPro"/>
</dbReference>
<dbReference type="AlphaFoldDB" id="A0A172ERB1"/>
<protein>
    <recommendedName>
        <fullName evidence="1">Plasmid replication protein RepL domain-containing protein</fullName>
    </recommendedName>
</protein>